<organism evidence="4 5">
    <name type="scientific">Acinetobacter modestus</name>
    <dbReference type="NCBI Taxonomy" id="1776740"/>
    <lineage>
        <taxon>Bacteria</taxon>
        <taxon>Pseudomonadati</taxon>
        <taxon>Pseudomonadota</taxon>
        <taxon>Gammaproteobacteria</taxon>
        <taxon>Moraxellales</taxon>
        <taxon>Moraxellaceae</taxon>
        <taxon>Acinetobacter</taxon>
    </lineage>
</organism>
<dbReference type="InterPro" id="IPR052193">
    <property type="entry name" value="Peptidase_C59"/>
</dbReference>
<protein>
    <recommendedName>
        <fullName evidence="3">Choloylglycine hydrolase/NAAA C-terminal domain-containing protein</fullName>
    </recommendedName>
</protein>
<reference evidence="5" key="1">
    <citation type="submission" date="2013-02" db="EMBL/GenBank/DDBJ databases">
        <title>The Genome Sequence of Acinetobacter sp. NIPH 236.</title>
        <authorList>
            <consortium name="The Broad Institute Genome Sequencing Platform"/>
            <consortium name="The Broad Institute Genome Sequencing Center for Infectious Disease"/>
            <person name="Cerqueira G."/>
            <person name="Feldgarden M."/>
            <person name="Courvalin P."/>
            <person name="Perichon B."/>
            <person name="Grillot-Courvalin C."/>
            <person name="Clermont D."/>
            <person name="Rocha E."/>
            <person name="Yoon E.-J."/>
            <person name="Nemec A."/>
            <person name="Walker B."/>
            <person name="Young S.K."/>
            <person name="Zeng Q."/>
            <person name="Gargeya S."/>
            <person name="Fitzgerald M."/>
            <person name="Haas B."/>
            <person name="Abouelleil A."/>
            <person name="Alvarado L."/>
            <person name="Arachchi H.M."/>
            <person name="Berlin A.M."/>
            <person name="Chapman S.B."/>
            <person name="Dewar J."/>
            <person name="Goldberg J."/>
            <person name="Griggs A."/>
            <person name="Gujja S."/>
            <person name="Hansen M."/>
            <person name="Howarth C."/>
            <person name="Imamovic A."/>
            <person name="Larimer J."/>
            <person name="McCowan C."/>
            <person name="Murphy C."/>
            <person name="Neiman D."/>
            <person name="Pearson M."/>
            <person name="Priest M."/>
            <person name="Roberts A."/>
            <person name="Saif S."/>
            <person name="Shea T."/>
            <person name="Sisk P."/>
            <person name="Sykes S."/>
            <person name="Wortman J."/>
            <person name="Nusbaum C."/>
            <person name="Birren B."/>
        </authorList>
    </citation>
    <scope>NUCLEOTIDE SEQUENCE [LARGE SCALE GENOMIC DNA]</scope>
    <source>
        <strain evidence="5">NIPH 236</strain>
    </source>
</reference>
<gene>
    <name evidence="4" type="ORF">F992_02261</name>
</gene>
<evidence type="ECO:0000256" key="2">
    <source>
        <dbReference type="ARBA" id="ARBA00022801"/>
    </source>
</evidence>
<evidence type="ECO:0000256" key="1">
    <source>
        <dbReference type="ARBA" id="ARBA00006625"/>
    </source>
</evidence>
<keyword evidence="2" id="KW-0378">Hydrolase</keyword>
<dbReference type="InterPro" id="IPR029132">
    <property type="entry name" value="CBAH/NAAA_C"/>
</dbReference>
<dbReference type="InterPro" id="IPR029055">
    <property type="entry name" value="Ntn_hydrolases_N"/>
</dbReference>
<dbReference type="Proteomes" id="UP000013190">
    <property type="component" value="Unassembled WGS sequence"/>
</dbReference>
<feature type="domain" description="Choloylglycine hydrolase/NAAA C-terminal" evidence="3">
    <location>
        <begin position="2"/>
        <end position="351"/>
    </location>
</feature>
<comment type="caution">
    <text evidence="4">The sequence shown here is derived from an EMBL/GenBank/DDBJ whole genome shotgun (WGS) entry which is preliminary data.</text>
</comment>
<accession>A0ABP2TWP3</accession>
<reference evidence="4 5" key="2">
    <citation type="journal article" date="2016" name="Int. J. Syst. Evol. Microbiol.">
        <title>Taxonomy of haemolytic and/or proteolytic strains of the genus Acinetobacter with the proposal of Acinetobacter courvalinii sp. nov. (genomic species 14 sensu Bouvet &amp; Jeanjean), Acinetobacter dispersus sp. nov. (genomic species 17), Acinetobacter modestus sp. nov., Acinetobacter proteolyticus sp. nov. and Acinetobacter vivianii sp. nov.</title>
        <authorList>
            <person name="Nemec A."/>
            <person name="Radolfova-Krizova L."/>
            <person name="Maixnerova M."/>
            <person name="Vrestiakova E."/>
            <person name="Jezek P."/>
            <person name="Sedo O."/>
        </authorList>
    </citation>
    <scope>NUCLEOTIDE SEQUENCE [LARGE SCALE GENOMIC DNA]</scope>
    <source>
        <strain evidence="4 5">NIPH 236</strain>
    </source>
</reference>
<comment type="similarity">
    <text evidence="1">Belongs to the peptidase C59 family.</text>
</comment>
<dbReference type="PANTHER" id="PTHR35527:SF2">
    <property type="entry name" value="HYDROLASE"/>
    <property type="match status" value="1"/>
</dbReference>
<keyword evidence="5" id="KW-1185">Reference proteome</keyword>
<dbReference type="Gene3D" id="3.60.60.10">
    <property type="entry name" value="Penicillin V Acylase, Chain A"/>
    <property type="match status" value="1"/>
</dbReference>
<dbReference type="SUPFAM" id="SSF56235">
    <property type="entry name" value="N-terminal nucleophile aminohydrolases (Ntn hydrolases)"/>
    <property type="match status" value="1"/>
</dbReference>
<name>A0ABP2TWP3_9GAMM</name>
<evidence type="ECO:0000313" key="4">
    <source>
        <dbReference type="EMBL" id="ENU26712.1"/>
    </source>
</evidence>
<dbReference type="Pfam" id="PF02275">
    <property type="entry name" value="CBAH"/>
    <property type="match status" value="1"/>
</dbReference>
<sequence>MCTEFILPQSTGYRISGRTMDFAATFTWQLAAIPVATSLKAIDSLNPNTPAYKWQAKYGFMGIGIKLPLNLLDTKVSDAMNTEGFSAAALWLPPSIYPKKADAPQHAKLISALDICGWAVSNYSSVETLKNDLYAIQQGKTTSLGETLYFWDPLQFSEHTELNQSNEVKNLIPIHFQFHDKTGASLVLEFRDGALSITDNSDVGVMTNNPFIDWHRTNLENYLGVTNVETDNKTIIGLNVNKAGNGGGSIGLSSSALPADRFLRTTMTLNYSMLWLNQNPKPSNNAAIAHTMNVIKGIYVTREQCIDQSGNPKGDYTQWEIVRDHENQVFYIATTASLGFWQVNFSDYQLQENAKPQFVVISDAIKMPVLTASA</sequence>
<evidence type="ECO:0000259" key="3">
    <source>
        <dbReference type="Pfam" id="PF02275"/>
    </source>
</evidence>
<evidence type="ECO:0000313" key="5">
    <source>
        <dbReference type="Proteomes" id="UP000013190"/>
    </source>
</evidence>
<dbReference type="PANTHER" id="PTHR35527">
    <property type="entry name" value="CHOLOYLGLYCINE HYDROLASE"/>
    <property type="match status" value="1"/>
</dbReference>
<dbReference type="EMBL" id="APOJ01000025">
    <property type="protein sequence ID" value="ENU26712.1"/>
    <property type="molecule type" value="Genomic_DNA"/>
</dbReference>
<proteinExistence type="inferred from homology"/>
<dbReference type="GeneID" id="92835640"/>
<dbReference type="RefSeq" id="WP_004662697.1">
    <property type="nucleotide sequence ID" value="NZ_BMDV01000001.1"/>
</dbReference>